<organism evidence="1 2">
    <name type="scientific">Ectopseudomonas hydrolytica</name>
    <dbReference type="NCBI Taxonomy" id="2493633"/>
    <lineage>
        <taxon>Bacteria</taxon>
        <taxon>Pseudomonadati</taxon>
        <taxon>Pseudomonadota</taxon>
        <taxon>Gammaproteobacteria</taxon>
        <taxon>Pseudomonadales</taxon>
        <taxon>Pseudomonadaceae</taxon>
        <taxon>Ectopseudomonas</taxon>
    </lineage>
</organism>
<evidence type="ECO:0000313" key="2">
    <source>
        <dbReference type="Proteomes" id="UP001054897"/>
    </source>
</evidence>
<proteinExistence type="predicted"/>
<dbReference type="Proteomes" id="UP001054897">
    <property type="component" value="Chromosome"/>
</dbReference>
<accession>A0ABY5AFE0</accession>
<evidence type="ECO:0000313" key="1">
    <source>
        <dbReference type="EMBL" id="USR41901.1"/>
    </source>
</evidence>
<keyword evidence="2" id="KW-1185">Reference proteome</keyword>
<sequence length="286" mass="31867">MSSKAGIEDIFENGGSLEPAEIGVRSASTFNGFCSRHDTELFRPVENGAVTLSRESVFLLTFRAIAFELFTKRAALKGVPIQRELDSGTPFFIQAAIQTRLHYSFEGMKRGLADLERWKDRYDIALRQGDLSDFSVYAIEFDDVLPVVACGAFHPEVDFDGSQLQILGRGSADFDHVAFNLTTLNGVSVAAFGWLGGSDSQVASFVESFKRIPNVEKATAVIQLAFEHLENTYMRPSWWRTMPDEWRNFALEKFRSGIGQPDAERGQDALANRPYPFSTVGVRSTL</sequence>
<name>A0ABY5AFE0_9GAMM</name>
<dbReference type="EMBL" id="CP099397">
    <property type="protein sequence ID" value="USR41901.1"/>
    <property type="molecule type" value="Genomic_DNA"/>
</dbReference>
<reference evidence="1" key="1">
    <citation type="submission" date="2022-06" db="EMBL/GenBank/DDBJ databases">
        <title>Complete genome of Pseudomonas hydrolytica DSWY01T.</title>
        <authorList>
            <person name="Jung J."/>
            <person name="Jeon C.O."/>
        </authorList>
    </citation>
    <scope>NUCLEOTIDE SEQUENCE</scope>
    <source>
        <strain evidence="1">DSWY01</strain>
    </source>
</reference>
<protein>
    <submittedName>
        <fullName evidence="1">Uncharacterized protein</fullName>
    </submittedName>
</protein>
<gene>
    <name evidence="1" type="ORF">L1F06_010925</name>
</gene>
<dbReference type="GeneID" id="300081490"/>
<dbReference type="RefSeq" id="WP_129482619.1">
    <property type="nucleotide sequence ID" value="NZ_CP099397.1"/>
</dbReference>